<dbReference type="Proteomes" id="UP001189429">
    <property type="component" value="Unassembled WGS sequence"/>
</dbReference>
<gene>
    <name evidence="2" type="ORF">PCOR1329_LOCUS65427</name>
</gene>
<comment type="caution">
    <text evidence="2">The sequence shown here is derived from an EMBL/GenBank/DDBJ whole genome shotgun (WGS) entry which is preliminary data.</text>
</comment>
<reference evidence="2" key="1">
    <citation type="submission" date="2023-10" db="EMBL/GenBank/DDBJ databases">
        <authorList>
            <person name="Chen Y."/>
            <person name="Shah S."/>
            <person name="Dougan E. K."/>
            <person name="Thang M."/>
            <person name="Chan C."/>
        </authorList>
    </citation>
    <scope>NUCLEOTIDE SEQUENCE [LARGE SCALE GENOMIC DNA]</scope>
</reference>
<dbReference type="EMBL" id="CAUYUJ010018382">
    <property type="protein sequence ID" value="CAK0883154.1"/>
    <property type="molecule type" value="Genomic_DNA"/>
</dbReference>
<feature type="region of interest" description="Disordered" evidence="1">
    <location>
        <begin position="1"/>
        <end position="95"/>
    </location>
</feature>
<proteinExistence type="predicted"/>
<feature type="compositionally biased region" description="Low complexity" evidence="1">
    <location>
        <begin position="43"/>
        <end position="55"/>
    </location>
</feature>
<organism evidence="2 3">
    <name type="scientific">Prorocentrum cordatum</name>
    <dbReference type="NCBI Taxonomy" id="2364126"/>
    <lineage>
        <taxon>Eukaryota</taxon>
        <taxon>Sar</taxon>
        <taxon>Alveolata</taxon>
        <taxon>Dinophyceae</taxon>
        <taxon>Prorocentrales</taxon>
        <taxon>Prorocentraceae</taxon>
        <taxon>Prorocentrum</taxon>
    </lineage>
</organism>
<sequence>MQGSPVAASCSSRRPSAARGSFCSSLSSAPGSPAWPAQPPAPSSSAASSAATTPALRPVGSASPQLLGEPEGGARRSPKPGGWPGAGRGTHASEVKAQRLKATKNRMRSEMRDKGNLLFADLLHWLKSVEAVPLDRLAALVEEVDLPQLCRLDFWGLPCPGCGLRHRSGAAAAGALPQSPARLWGGARQLAAKASPWMRSPPHLPGFSRQTLEEVHRARSATRKVPTRKRRKQKQLS</sequence>
<evidence type="ECO:0000313" key="3">
    <source>
        <dbReference type="Proteomes" id="UP001189429"/>
    </source>
</evidence>
<evidence type="ECO:0000313" key="2">
    <source>
        <dbReference type="EMBL" id="CAK0883154.1"/>
    </source>
</evidence>
<evidence type="ECO:0000256" key="1">
    <source>
        <dbReference type="SAM" id="MobiDB-lite"/>
    </source>
</evidence>
<accession>A0ABN9WAA3</accession>
<name>A0ABN9WAA3_9DINO</name>
<feature type="compositionally biased region" description="Basic residues" evidence="1">
    <location>
        <begin position="218"/>
        <end position="237"/>
    </location>
</feature>
<feature type="region of interest" description="Disordered" evidence="1">
    <location>
        <begin position="195"/>
        <end position="237"/>
    </location>
</feature>
<keyword evidence="3" id="KW-1185">Reference proteome</keyword>
<feature type="compositionally biased region" description="Low complexity" evidence="1">
    <location>
        <begin position="1"/>
        <end position="35"/>
    </location>
</feature>
<protein>
    <submittedName>
        <fullName evidence="2">Uncharacterized protein</fullName>
    </submittedName>
</protein>